<name>A0A1V9EKC6_9BACT</name>
<keyword evidence="2" id="KW-1185">Reference proteome</keyword>
<dbReference type="Proteomes" id="UP000192276">
    <property type="component" value="Unassembled WGS sequence"/>
</dbReference>
<protein>
    <submittedName>
        <fullName evidence="1">Uncharacterized protein</fullName>
    </submittedName>
</protein>
<dbReference type="EMBL" id="LWBP01000243">
    <property type="protein sequence ID" value="OQP46610.1"/>
    <property type="molecule type" value="Genomic_DNA"/>
</dbReference>
<gene>
    <name evidence="1" type="ORF">A4R26_07740</name>
</gene>
<comment type="caution">
    <text evidence="1">The sequence shown here is derived from an EMBL/GenBank/DDBJ whole genome shotgun (WGS) entry which is preliminary data.</text>
</comment>
<sequence>MTPAGCPALQKPQRLKEIFFLLTQTPATHNPFIIATSLPGYNSLVQHMCTHKQSTFIKTLNNKY</sequence>
<accession>A0A1V9EKC6</accession>
<evidence type="ECO:0000313" key="1">
    <source>
        <dbReference type="EMBL" id="OQP46610.1"/>
    </source>
</evidence>
<dbReference type="AlphaFoldDB" id="A0A1V9EKC6"/>
<proteinExistence type="predicted"/>
<reference evidence="2" key="1">
    <citation type="submission" date="2016-04" db="EMBL/GenBank/DDBJ databases">
        <authorList>
            <person name="Chen L."/>
            <person name="Zhuang W."/>
            <person name="Wang G."/>
        </authorList>
    </citation>
    <scope>NUCLEOTIDE SEQUENCE [LARGE SCALE GENOMIC DNA]</scope>
    <source>
        <strain evidence="2">208</strain>
    </source>
</reference>
<organism evidence="1 2">
    <name type="scientific">Niastella populi</name>
    <dbReference type="NCBI Taxonomy" id="550983"/>
    <lineage>
        <taxon>Bacteria</taxon>
        <taxon>Pseudomonadati</taxon>
        <taxon>Bacteroidota</taxon>
        <taxon>Chitinophagia</taxon>
        <taxon>Chitinophagales</taxon>
        <taxon>Chitinophagaceae</taxon>
        <taxon>Niastella</taxon>
    </lineage>
</organism>
<evidence type="ECO:0000313" key="2">
    <source>
        <dbReference type="Proteomes" id="UP000192276"/>
    </source>
</evidence>